<protein>
    <submittedName>
        <fullName evidence="2">Histidine phosphatase family protein</fullName>
    </submittedName>
</protein>
<proteinExistence type="predicted"/>
<dbReference type="KEGG" id="crz:D1345_07650"/>
<reference evidence="2 3" key="1">
    <citation type="submission" date="2018-08" db="EMBL/GenBank/DDBJ databases">
        <title>Complete genome sequence of JP2-74.</title>
        <authorList>
            <person name="Wu L."/>
        </authorList>
    </citation>
    <scope>NUCLEOTIDE SEQUENCE [LARGE SCALE GENOMIC DNA]</scope>
    <source>
        <strain evidence="2 3">JP2-74</strain>
    </source>
</reference>
<accession>A0AAD0WAX0</accession>
<evidence type="ECO:0000313" key="2">
    <source>
        <dbReference type="EMBL" id="AXT49077.1"/>
    </source>
</evidence>
<name>A0AAD0WAX0_9NEIS</name>
<sequence length="194" mass="21447">MLASPLLHAAPAPQTQTLVMLRHGEKPEGGYGQLNCKGFNRSLELAKLLPKKYGRADQIFAPSTASQTRDPAGTFNYIRPLATIEPTAISLGLPVNSNFDMEAIAALQQQLVNPLQHGKVVYIAWEHKLLRELAVNLLQDYGDKGAADKVPKWDKNDFDSLYVVTLDYGHNPPKASFRHEQQGLDKLSDSCKLP</sequence>
<organism evidence="2 3">
    <name type="scientific">Chromobacterium rhizoryzae</name>
    <dbReference type="NCBI Taxonomy" id="1778675"/>
    <lineage>
        <taxon>Bacteria</taxon>
        <taxon>Pseudomonadati</taxon>
        <taxon>Pseudomonadota</taxon>
        <taxon>Betaproteobacteria</taxon>
        <taxon>Neisseriales</taxon>
        <taxon>Chromobacteriaceae</taxon>
        <taxon>Chromobacterium</taxon>
    </lineage>
</organism>
<evidence type="ECO:0000256" key="1">
    <source>
        <dbReference type="SAM" id="MobiDB-lite"/>
    </source>
</evidence>
<gene>
    <name evidence="2" type="ORF">D1345_07650</name>
</gene>
<keyword evidence="3" id="KW-1185">Reference proteome</keyword>
<feature type="region of interest" description="Disordered" evidence="1">
    <location>
        <begin position="175"/>
        <end position="194"/>
    </location>
</feature>
<evidence type="ECO:0000313" key="3">
    <source>
        <dbReference type="Proteomes" id="UP000259465"/>
    </source>
</evidence>
<dbReference type="AlphaFoldDB" id="A0AAD0WAX0"/>
<dbReference type="Proteomes" id="UP000259465">
    <property type="component" value="Chromosome"/>
</dbReference>
<dbReference type="EMBL" id="CP031968">
    <property type="protein sequence ID" value="AXT49077.1"/>
    <property type="molecule type" value="Genomic_DNA"/>
</dbReference>
<feature type="compositionally biased region" description="Basic and acidic residues" evidence="1">
    <location>
        <begin position="177"/>
        <end position="194"/>
    </location>
</feature>